<reference evidence="1 2" key="1">
    <citation type="journal article" date="2013" name="Genome Biol.">
        <title>The genome sequence of the most widely cultivated cacao type and its use to identify candidate genes regulating pod color.</title>
        <authorList>
            <person name="Motamayor J.C."/>
            <person name="Mockaitis K."/>
            <person name="Schmutz J."/>
            <person name="Haiminen N."/>
            <person name="Iii D.L."/>
            <person name="Cornejo O."/>
            <person name="Findley S.D."/>
            <person name="Zheng P."/>
            <person name="Utro F."/>
            <person name="Royaert S."/>
            <person name="Saski C."/>
            <person name="Jenkins J."/>
            <person name="Podicheti R."/>
            <person name="Zhao M."/>
            <person name="Scheffler B.E."/>
            <person name="Stack J.C."/>
            <person name="Feltus F.A."/>
            <person name="Mustiga G.M."/>
            <person name="Amores F."/>
            <person name="Phillips W."/>
            <person name="Marelli J.P."/>
            <person name="May G.D."/>
            <person name="Shapiro H."/>
            <person name="Ma J."/>
            <person name="Bustamante C.D."/>
            <person name="Schnell R.J."/>
            <person name="Main D."/>
            <person name="Gilbert D."/>
            <person name="Parida L."/>
            <person name="Kuhn D.N."/>
        </authorList>
    </citation>
    <scope>NUCLEOTIDE SEQUENCE [LARGE SCALE GENOMIC DNA]</scope>
    <source>
        <strain evidence="2">cv. Matina 1-6</strain>
    </source>
</reference>
<evidence type="ECO:0000313" key="1">
    <source>
        <dbReference type="EMBL" id="EOY01659.1"/>
    </source>
</evidence>
<dbReference type="HOGENOM" id="CLU_2780963_0_0_1"/>
<gene>
    <name evidence="1" type="ORF">TCM_011505</name>
</gene>
<sequence length="69" mass="7898">MFLYKICLSCTFTPPAPPVSLIPIYSSTMTMEEVFIFDSIVEVKIELDSTRIFAYLLRCVNLSPEISWS</sequence>
<protein>
    <submittedName>
        <fullName evidence="1">Uncharacterized protein</fullName>
    </submittedName>
</protein>
<organism evidence="1 2">
    <name type="scientific">Theobroma cacao</name>
    <name type="common">Cacao</name>
    <name type="synonym">Cocoa</name>
    <dbReference type="NCBI Taxonomy" id="3641"/>
    <lineage>
        <taxon>Eukaryota</taxon>
        <taxon>Viridiplantae</taxon>
        <taxon>Streptophyta</taxon>
        <taxon>Embryophyta</taxon>
        <taxon>Tracheophyta</taxon>
        <taxon>Spermatophyta</taxon>
        <taxon>Magnoliopsida</taxon>
        <taxon>eudicotyledons</taxon>
        <taxon>Gunneridae</taxon>
        <taxon>Pentapetalae</taxon>
        <taxon>rosids</taxon>
        <taxon>malvids</taxon>
        <taxon>Malvales</taxon>
        <taxon>Malvaceae</taxon>
        <taxon>Byttnerioideae</taxon>
        <taxon>Theobroma</taxon>
    </lineage>
</organism>
<dbReference type="Proteomes" id="UP000026915">
    <property type="component" value="Chromosome 2"/>
</dbReference>
<keyword evidence="2" id="KW-1185">Reference proteome</keyword>
<name>A0A061EHC0_THECC</name>
<proteinExistence type="predicted"/>
<evidence type="ECO:0000313" key="2">
    <source>
        <dbReference type="Proteomes" id="UP000026915"/>
    </source>
</evidence>
<accession>A0A061EHC0</accession>
<dbReference type="EMBL" id="CM001880">
    <property type="protein sequence ID" value="EOY01659.1"/>
    <property type="molecule type" value="Genomic_DNA"/>
</dbReference>
<dbReference type="AlphaFoldDB" id="A0A061EHC0"/>
<dbReference type="Gramene" id="EOY01659">
    <property type="protein sequence ID" value="EOY01659"/>
    <property type="gene ID" value="TCM_011505"/>
</dbReference>
<dbReference type="InParanoid" id="A0A061EHC0"/>